<organism evidence="2 3">
    <name type="scientific">Spirosoma soli</name>
    <dbReference type="NCBI Taxonomy" id="1770529"/>
    <lineage>
        <taxon>Bacteria</taxon>
        <taxon>Pseudomonadati</taxon>
        <taxon>Bacteroidota</taxon>
        <taxon>Cytophagia</taxon>
        <taxon>Cytophagales</taxon>
        <taxon>Cytophagaceae</taxon>
        <taxon>Spirosoma</taxon>
    </lineage>
</organism>
<evidence type="ECO:0000313" key="3">
    <source>
        <dbReference type="Proteomes" id="UP001597469"/>
    </source>
</evidence>
<dbReference type="Proteomes" id="UP001597469">
    <property type="component" value="Unassembled WGS sequence"/>
</dbReference>
<protein>
    <submittedName>
        <fullName evidence="2">DUF2281 domain-containing protein</fullName>
    </submittedName>
</protein>
<dbReference type="RefSeq" id="WP_381526185.1">
    <property type="nucleotide sequence ID" value="NZ_JBHULN010000018.1"/>
</dbReference>
<gene>
    <name evidence="2" type="ORF">ACFSUS_22735</name>
</gene>
<comment type="caution">
    <text evidence="2">The sequence shown here is derived from an EMBL/GenBank/DDBJ whole genome shotgun (WGS) entry which is preliminary data.</text>
</comment>
<dbReference type="EMBL" id="JBHULN010000018">
    <property type="protein sequence ID" value="MFD2573474.1"/>
    <property type="molecule type" value="Genomic_DNA"/>
</dbReference>
<feature type="domain" description="DUF2281" evidence="1">
    <location>
        <begin position="38"/>
        <end position="71"/>
    </location>
</feature>
<evidence type="ECO:0000313" key="2">
    <source>
        <dbReference type="EMBL" id="MFD2573474.1"/>
    </source>
</evidence>
<proteinExistence type="predicted"/>
<dbReference type="InterPro" id="IPR018739">
    <property type="entry name" value="DUF2281"/>
</dbReference>
<name>A0ABW5M9Y4_9BACT</name>
<sequence length="72" mass="8147">MLATVTGTYENGQITLDEDLPVKTSKAKIIVTLVEEIEEESDKPKRIPGIMKGSFWIADDFNEPIDDLKDYM</sequence>
<keyword evidence="3" id="KW-1185">Reference proteome</keyword>
<evidence type="ECO:0000259" key="1">
    <source>
        <dbReference type="Pfam" id="PF10047"/>
    </source>
</evidence>
<reference evidence="3" key="1">
    <citation type="journal article" date="2019" name="Int. J. Syst. Evol. Microbiol.">
        <title>The Global Catalogue of Microorganisms (GCM) 10K type strain sequencing project: providing services to taxonomists for standard genome sequencing and annotation.</title>
        <authorList>
            <consortium name="The Broad Institute Genomics Platform"/>
            <consortium name="The Broad Institute Genome Sequencing Center for Infectious Disease"/>
            <person name="Wu L."/>
            <person name="Ma J."/>
        </authorList>
    </citation>
    <scope>NUCLEOTIDE SEQUENCE [LARGE SCALE GENOMIC DNA]</scope>
    <source>
        <strain evidence="3">KCTC 42805</strain>
    </source>
</reference>
<dbReference type="Pfam" id="PF10047">
    <property type="entry name" value="DUF2281"/>
    <property type="match status" value="1"/>
</dbReference>
<accession>A0ABW5M9Y4</accession>